<dbReference type="PANTHER" id="PTHR37168:SF1">
    <property type="entry name" value="CRISPR-ASSOCIATED EXONUCLEASE CAS4"/>
    <property type="match status" value="1"/>
</dbReference>
<evidence type="ECO:0000256" key="1">
    <source>
        <dbReference type="ARBA" id="ARBA00022722"/>
    </source>
</evidence>
<comment type="cofactor">
    <cofactor evidence="9">
        <name>Mg(2+)</name>
        <dbReference type="ChEBI" id="CHEBI:18420"/>
    </cofactor>
    <cofactor evidence="9">
        <name>Mn(2+)</name>
        <dbReference type="ChEBI" id="CHEBI:29035"/>
    </cofactor>
    <text evidence="9">Mg(2+) or Mn(2+) required for ssDNA cleavage activity.</text>
</comment>
<dbReference type="GO" id="GO:0046872">
    <property type="term" value="F:metal ion binding"/>
    <property type="evidence" value="ECO:0007669"/>
    <property type="project" value="UniProtKB-KW"/>
</dbReference>
<keyword evidence="5 9" id="KW-0408">Iron</keyword>
<gene>
    <name evidence="11" type="ORF">SAMN06265379_10853</name>
</gene>
<keyword evidence="6 9" id="KW-0411">Iron-sulfur</keyword>
<proteinExistence type="inferred from homology"/>
<dbReference type="EC" id="3.1.12.1" evidence="9"/>
<dbReference type="Gene3D" id="3.90.320.10">
    <property type="match status" value="1"/>
</dbReference>
<evidence type="ECO:0000313" key="12">
    <source>
        <dbReference type="Proteomes" id="UP000319040"/>
    </source>
</evidence>
<dbReference type="RefSeq" id="WP_142534197.1">
    <property type="nucleotide sequence ID" value="NZ_FXTB01000008.1"/>
</dbReference>
<evidence type="ECO:0000256" key="3">
    <source>
        <dbReference type="ARBA" id="ARBA00022801"/>
    </source>
</evidence>
<evidence type="ECO:0000259" key="10">
    <source>
        <dbReference type="Pfam" id="PF01930"/>
    </source>
</evidence>
<dbReference type="Proteomes" id="UP000319040">
    <property type="component" value="Unassembled WGS sequence"/>
</dbReference>
<keyword evidence="1 9" id="KW-0540">Nuclease</keyword>
<dbReference type="InterPro" id="IPR022765">
    <property type="entry name" value="Dna2/Cas4_DUF83"/>
</dbReference>
<dbReference type="AlphaFoldDB" id="A0A521E9U5"/>
<dbReference type="PANTHER" id="PTHR37168">
    <property type="entry name" value="CRISPR-ASSOCIATED EXONUCLEASE CAS4"/>
    <property type="match status" value="1"/>
</dbReference>
<dbReference type="OrthoDB" id="9794720at2"/>
<evidence type="ECO:0000256" key="4">
    <source>
        <dbReference type="ARBA" id="ARBA00022839"/>
    </source>
</evidence>
<protein>
    <recommendedName>
        <fullName evidence="9">CRISPR-associated exonuclease Cas4</fullName>
        <ecNumber evidence="9">3.1.12.1</ecNumber>
    </recommendedName>
</protein>
<evidence type="ECO:0000256" key="8">
    <source>
        <dbReference type="ARBA" id="ARBA00023211"/>
    </source>
</evidence>
<reference evidence="11 12" key="1">
    <citation type="submission" date="2017-05" db="EMBL/GenBank/DDBJ databases">
        <authorList>
            <person name="Varghese N."/>
            <person name="Submissions S."/>
        </authorList>
    </citation>
    <scope>NUCLEOTIDE SEQUENCE [LARGE SCALE GENOMIC DNA]</scope>
    <source>
        <strain evidence="11 12">DSM 27040</strain>
    </source>
</reference>
<sequence length="168" mass="19785">MQITGTHFNYFLVCKRKLWLFAKGINMEHSSDLVYAGKLIHETSYNQRAEKFKEVELDGIKIDFFDHHNNVVHEIKKSRKEQASHVWQLKYYLFVLQNAGVENATGLLEYPKERKKEEILLSDPDRVRIVEMKEEIKQIIDSDLCPATIDAPKCKKCAYYDFCYSTED</sequence>
<comment type="similarity">
    <text evidence="9">Belongs to the CRISPR-associated exonuclease Cas4 family.</text>
</comment>
<feature type="domain" description="DUF83" evidence="10">
    <location>
        <begin position="4"/>
        <end position="164"/>
    </location>
</feature>
<keyword evidence="8 9" id="KW-0464">Manganese</keyword>
<dbReference type="Pfam" id="PF01930">
    <property type="entry name" value="Cas_Cas4"/>
    <property type="match status" value="1"/>
</dbReference>
<evidence type="ECO:0000256" key="9">
    <source>
        <dbReference type="RuleBase" id="RU365022"/>
    </source>
</evidence>
<dbReference type="InterPro" id="IPR011604">
    <property type="entry name" value="PDDEXK-like_dom_sf"/>
</dbReference>
<evidence type="ECO:0000313" key="11">
    <source>
        <dbReference type="EMBL" id="SMO80679.1"/>
    </source>
</evidence>
<evidence type="ECO:0000256" key="5">
    <source>
        <dbReference type="ARBA" id="ARBA00023004"/>
    </source>
</evidence>
<dbReference type="InterPro" id="IPR013343">
    <property type="entry name" value="CRISPR-assoc_prot_Cas4"/>
</dbReference>
<dbReference type="GO" id="GO:0004527">
    <property type="term" value="F:exonuclease activity"/>
    <property type="evidence" value="ECO:0007669"/>
    <property type="project" value="UniProtKB-KW"/>
</dbReference>
<comment type="function">
    <text evidence="9">CRISPR (clustered regularly interspaced short palindromic repeat) is an adaptive immune system that provides protection against mobile genetic elements (viruses, transposable elements and conjugative plasmids). CRISPR clusters contain sequences complementary to antecedent mobile elements and target invading nucleic acids. CRISPR clusters are transcribed and processed into CRISPR RNA (crRNA).</text>
</comment>
<comment type="cofactor">
    <cofactor evidence="9">
        <name>iron-sulfur cluster</name>
        <dbReference type="ChEBI" id="CHEBI:30408"/>
    </cofactor>
</comment>
<evidence type="ECO:0000256" key="6">
    <source>
        <dbReference type="ARBA" id="ARBA00023014"/>
    </source>
</evidence>
<organism evidence="11 12">
    <name type="scientific">Saccharicrinis carchari</name>
    <dbReference type="NCBI Taxonomy" id="1168039"/>
    <lineage>
        <taxon>Bacteria</taxon>
        <taxon>Pseudomonadati</taxon>
        <taxon>Bacteroidota</taxon>
        <taxon>Bacteroidia</taxon>
        <taxon>Marinilabiliales</taxon>
        <taxon>Marinilabiliaceae</taxon>
        <taxon>Saccharicrinis</taxon>
    </lineage>
</organism>
<dbReference type="NCBIfam" id="TIGR00372">
    <property type="entry name" value="cas4"/>
    <property type="match status" value="1"/>
</dbReference>
<evidence type="ECO:0000256" key="7">
    <source>
        <dbReference type="ARBA" id="ARBA00023118"/>
    </source>
</evidence>
<name>A0A521E9U5_SACCC</name>
<dbReference type="EMBL" id="FXTB01000008">
    <property type="protein sequence ID" value="SMO80679.1"/>
    <property type="molecule type" value="Genomic_DNA"/>
</dbReference>
<keyword evidence="7 9" id="KW-0051">Antiviral defense</keyword>
<keyword evidence="2 9" id="KW-0479">Metal-binding</keyword>
<dbReference type="GO" id="GO:0051607">
    <property type="term" value="P:defense response to virus"/>
    <property type="evidence" value="ECO:0007669"/>
    <property type="project" value="UniProtKB-KW"/>
</dbReference>
<dbReference type="GO" id="GO:0051536">
    <property type="term" value="F:iron-sulfur cluster binding"/>
    <property type="evidence" value="ECO:0007669"/>
    <property type="project" value="UniProtKB-KW"/>
</dbReference>
<keyword evidence="4 9" id="KW-0269">Exonuclease</keyword>
<keyword evidence="12" id="KW-1185">Reference proteome</keyword>
<accession>A0A521E9U5</accession>
<keyword evidence="3 9" id="KW-0378">Hydrolase</keyword>
<evidence type="ECO:0000256" key="2">
    <source>
        <dbReference type="ARBA" id="ARBA00022723"/>
    </source>
</evidence>